<dbReference type="SUPFAM" id="SSF53850">
    <property type="entry name" value="Periplasmic binding protein-like II"/>
    <property type="match status" value="1"/>
</dbReference>
<reference evidence="8 9" key="1">
    <citation type="submission" date="2016-09" db="EMBL/GenBank/DDBJ databases">
        <title>Genome Sequence of Lactobacillus sunkii Strain CG01.</title>
        <authorList>
            <person name="Poehlein A."/>
            <person name="Gabris C."/>
            <person name="Bengelsdorf F.R."/>
            <person name="Duerre P."/>
            <person name="Daniel R."/>
        </authorList>
    </citation>
    <scope>NUCLEOTIDE SEQUENCE [LARGE SCALE GENOMIC DNA]</scope>
    <source>
        <strain evidence="8 9">CG_D</strain>
    </source>
</reference>
<comment type="caution">
    <text evidence="8">The sequence shown here is derived from an EMBL/GenBank/DDBJ whole genome shotgun (WGS) entry which is preliminary data.</text>
</comment>
<accession>A0A1E7XBE9</accession>
<dbReference type="InterPro" id="IPR039424">
    <property type="entry name" value="SBP_5"/>
</dbReference>
<dbReference type="PROSITE" id="PS51257">
    <property type="entry name" value="PROKAR_LIPOPROTEIN"/>
    <property type="match status" value="1"/>
</dbReference>
<dbReference type="RefSeq" id="WP_070368233.1">
    <property type="nucleotide sequence ID" value="NZ_JAZHVW010000005.1"/>
</dbReference>
<name>A0A1E7XBE9_9LACO</name>
<dbReference type="PIRSF" id="PIRSF002741">
    <property type="entry name" value="MppA"/>
    <property type="match status" value="1"/>
</dbReference>
<dbReference type="AlphaFoldDB" id="A0A1E7XBE9"/>
<dbReference type="GO" id="GO:1904680">
    <property type="term" value="F:peptide transmembrane transporter activity"/>
    <property type="evidence" value="ECO:0007669"/>
    <property type="project" value="TreeGrafter"/>
</dbReference>
<feature type="domain" description="Solute-binding protein family 5" evidence="7">
    <location>
        <begin position="74"/>
        <end position="463"/>
    </location>
</feature>
<evidence type="ECO:0000256" key="6">
    <source>
        <dbReference type="SAM" id="SignalP"/>
    </source>
</evidence>
<dbReference type="InterPro" id="IPR030678">
    <property type="entry name" value="Peptide/Ni-bd"/>
</dbReference>
<feature type="signal peptide" evidence="6">
    <location>
        <begin position="1"/>
        <end position="21"/>
    </location>
</feature>
<dbReference type="Proteomes" id="UP000177010">
    <property type="component" value="Unassembled WGS sequence"/>
</dbReference>
<dbReference type="GO" id="GO:0043190">
    <property type="term" value="C:ATP-binding cassette (ABC) transporter complex"/>
    <property type="evidence" value="ECO:0007669"/>
    <property type="project" value="InterPro"/>
</dbReference>
<gene>
    <name evidence="8" type="primary">oppA_1</name>
    <name evidence="8" type="ORF">LASUN_18910</name>
</gene>
<keyword evidence="5" id="KW-0571">Peptide transport</keyword>
<dbReference type="EMBL" id="MIQE01000020">
    <property type="protein sequence ID" value="OFA10282.1"/>
    <property type="molecule type" value="Genomic_DNA"/>
</dbReference>
<dbReference type="Gene3D" id="3.40.190.10">
    <property type="entry name" value="Periplasmic binding protein-like II"/>
    <property type="match status" value="1"/>
</dbReference>
<dbReference type="InterPro" id="IPR000914">
    <property type="entry name" value="SBP_5_dom"/>
</dbReference>
<proteinExistence type="inferred from homology"/>
<evidence type="ECO:0000313" key="8">
    <source>
        <dbReference type="EMBL" id="OFA10282.1"/>
    </source>
</evidence>
<dbReference type="PANTHER" id="PTHR30290">
    <property type="entry name" value="PERIPLASMIC BINDING COMPONENT OF ABC TRANSPORTER"/>
    <property type="match status" value="1"/>
</dbReference>
<dbReference type="GO" id="GO:0015833">
    <property type="term" value="P:peptide transport"/>
    <property type="evidence" value="ECO:0007669"/>
    <property type="project" value="UniProtKB-KW"/>
</dbReference>
<keyword evidence="3" id="KW-0813">Transport</keyword>
<dbReference type="PANTHER" id="PTHR30290:SF10">
    <property type="entry name" value="PERIPLASMIC OLIGOPEPTIDE-BINDING PROTEIN-RELATED"/>
    <property type="match status" value="1"/>
</dbReference>
<keyword evidence="5" id="KW-0653">Protein transport</keyword>
<dbReference type="STRING" id="481719.LASUN_18910"/>
<dbReference type="Gene3D" id="3.90.76.10">
    <property type="entry name" value="Dipeptide-binding Protein, Domain 1"/>
    <property type="match status" value="1"/>
</dbReference>
<comment type="similarity">
    <text evidence="2">Belongs to the bacterial solute-binding protein 5 family.</text>
</comment>
<protein>
    <submittedName>
        <fullName evidence="8">Oligopeptide-binding protein OppA</fullName>
    </submittedName>
</protein>
<dbReference type="GO" id="GO:0030313">
    <property type="term" value="C:cell envelope"/>
    <property type="evidence" value="ECO:0007669"/>
    <property type="project" value="UniProtKB-SubCell"/>
</dbReference>
<evidence type="ECO:0000256" key="1">
    <source>
        <dbReference type="ARBA" id="ARBA00004196"/>
    </source>
</evidence>
<dbReference type="Gene3D" id="3.10.105.10">
    <property type="entry name" value="Dipeptide-binding Protein, Domain 3"/>
    <property type="match status" value="1"/>
</dbReference>
<dbReference type="CDD" id="cd08504">
    <property type="entry name" value="PBP2_OppA"/>
    <property type="match status" value="1"/>
</dbReference>
<dbReference type="Pfam" id="PF00496">
    <property type="entry name" value="SBP_bac_5"/>
    <property type="match status" value="1"/>
</dbReference>
<evidence type="ECO:0000259" key="7">
    <source>
        <dbReference type="Pfam" id="PF00496"/>
    </source>
</evidence>
<evidence type="ECO:0000256" key="3">
    <source>
        <dbReference type="ARBA" id="ARBA00022448"/>
    </source>
</evidence>
<evidence type="ECO:0000313" key="9">
    <source>
        <dbReference type="Proteomes" id="UP000177010"/>
    </source>
</evidence>
<evidence type="ECO:0000256" key="5">
    <source>
        <dbReference type="ARBA" id="ARBA00022856"/>
    </source>
</evidence>
<dbReference type="FunFam" id="3.90.76.10:FF:000001">
    <property type="entry name" value="Oligopeptide ABC transporter substrate-binding protein"/>
    <property type="match status" value="1"/>
</dbReference>
<keyword evidence="4 6" id="KW-0732">Signal</keyword>
<sequence length="546" mass="60757">MRKFRSFLLLALAAVLVVTLAACGKSSTKSNSQKQTLNLSTTAPLDTIDISKSTGYGQSGNVFESFYRLGSDGKPTPGLAKSGKVSKDGKTWTFKLRNAKWSNGDKITAQDFVYSWRRTLKPSTKSTYAYLFSGIKNADKVNAGKLSPDKIGIKAVNDKTVQIQLEKPIAYFKVLMAYPLFGPQNQKIVDKYGKKYGTNSKYMVYSGPFKIQNWNGTGNKWQFVKNNQYWDKGVVKLNKINYTVVASPSTGLELYQQGKLDLTPLSNEQVKHYKGNKEFKQYPYSVVGYIKYNFKDANQAKRKAMSNKDIRLAISLAINRQQLTKKVLGDGSDTPTGFVASGLANNPKTGEDFAKEQSVPNTVDYNVKLAKQHWQKGLKALGTKNVTLTITAGNDDPTSNPITQYMKAELQKDLPGFKLNIRNVPGQVANQEVLKGDFDLSLSGWGADFNDPISFLQIPETGTPYNSGKYSNAAYDKLIKLAQNQDANNADKRWNDLVQAAKLFNADQGMTPLYQQVTSYLQKPAVKGIIHNTAGTQWNYKYAYMK</sequence>
<dbReference type="GO" id="GO:0042597">
    <property type="term" value="C:periplasmic space"/>
    <property type="evidence" value="ECO:0007669"/>
    <property type="project" value="UniProtKB-ARBA"/>
</dbReference>
<feature type="chain" id="PRO_5039640153" evidence="6">
    <location>
        <begin position="22"/>
        <end position="546"/>
    </location>
</feature>
<comment type="subcellular location">
    <subcellularLocation>
        <location evidence="1">Cell envelope</location>
    </subcellularLocation>
</comment>
<evidence type="ECO:0000256" key="4">
    <source>
        <dbReference type="ARBA" id="ARBA00022729"/>
    </source>
</evidence>
<evidence type="ECO:0000256" key="2">
    <source>
        <dbReference type="ARBA" id="ARBA00005695"/>
    </source>
</evidence>
<organism evidence="8 9">
    <name type="scientific">Lentilactobacillus sunkii</name>
    <dbReference type="NCBI Taxonomy" id="481719"/>
    <lineage>
        <taxon>Bacteria</taxon>
        <taxon>Bacillati</taxon>
        <taxon>Bacillota</taxon>
        <taxon>Bacilli</taxon>
        <taxon>Lactobacillales</taxon>
        <taxon>Lactobacillaceae</taxon>
        <taxon>Lentilactobacillus</taxon>
    </lineage>
</organism>